<keyword evidence="4" id="KW-1185">Reference proteome</keyword>
<dbReference type="PANTHER" id="PTHR32347">
    <property type="entry name" value="EFFLUX SYSTEM COMPONENT YKNX-RELATED"/>
    <property type="match status" value="1"/>
</dbReference>
<evidence type="ECO:0000256" key="2">
    <source>
        <dbReference type="ARBA" id="ARBA00023054"/>
    </source>
</evidence>
<gene>
    <name evidence="3" type="ORF">J2W49_004786</name>
</gene>
<dbReference type="EMBL" id="JAVDWU010000014">
    <property type="protein sequence ID" value="MDR7152808.1"/>
    <property type="molecule type" value="Genomic_DNA"/>
</dbReference>
<dbReference type="InterPro" id="IPR050465">
    <property type="entry name" value="UPF0194_transport"/>
</dbReference>
<evidence type="ECO:0000256" key="1">
    <source>
        <dbReference type="ARBA" id="ARBA00004196"/>
    </source>
</evidence>
<name>A0ABU1WU28_9BURK</name>
<dbReference type="Gene3D" id="2.40.50.100">
    <property type="match status" value="1"/>
</dbReference>
<accession>A0ABU1WU28</accession>
<organism evidence="3 4">
    <name type="scientific">Hydrogenophaga palleronii</name>
    <dbReference type="NCBI Taxonomy" id="65655"/>
    <lineage>
        <taxon>Bacteria</taxon>
        <taxon>Pseudomonadati</taxon>
        <taxon>Pseudomonadota</taxon>
        <taxon>Betaproteobacteria</taxon>
        <taxon>Burkholderiales</taxon>
        <taxon>Comamonadaceae</taxon>
        <taxon>Hydrogenophaga</taxon>
    </lineage>
</organism>
<dbReference type="RefSeq" id="WP_310321906.1">
    <property type="nucleotide sequence ID" value="NZ_JAVDWU010000014.1"/>
</dbReference>
<evidence type="ECO:0000313" key="3">
    <source>
        <dbReference type="EMBL" id="MDR7152808.1"/>
    </source>
</evidence>
<comment type="subcellular location">
    <subcellularLocation>
        <location evidence="1">Cell envelope</location>
    </subcellularLocation>
</comment>
<reference evidence="3 4" key="1">
    <citation type="submission" date="2023-07" db="EMBL/GenBank/DDBJ databases">
        <title>Sorghum-associated microbial communities from plants grown in Nebraska, USA.</title>
        <authorList>
            <person name="Schachtman D."/>
        </authorList>
    </citation>
    <scope>NUCLEOTIDE SEQUENCE [LARGE SCALE GENOMIC DNA]</scope>
    <source>
        <strain evidence="3 4">4249</strain>
    </source>
</reference>
<comment type="caution">
    <text evidence="3">The sequence shown here is derived from an EMBL/GenBank/DDBJ whole genome shotgun (WGS) entry which is preliminary data.</text>
</comment>
<dbReference type="Proteomes" id="UP001265700">
    <property type="component" value="Unassembled WGS sequence"/>
</dbReference>
<evidence type="ECO:0000313" key="4">
    <source>
        <dbReference type="Proteomes" id="UP001265700"/>
    </source>
</evidence>
<protein>
    <submittedName>
        <fullName evidence="3">Uncharacterized protein</fullName>
    </submittedName>
</protein>
<sequence length="448" mass="50073">MLAEVLQLVRRAAGASNLETLGFVMANESRQVLTYQLSIVWRQTGVFTDAARLSAVSGQPRPDANAPFSHWVSGLCRRLSEQTTPATQAAQASTQPRLVVAQDHPDLLADWAQWLPPHVLWMPLLAGDGEQLGGWLLARADPWQPHELAVVQELGTHYGLAMANKLQSRRVKTEGPRRWWQHYRRWVWGAVLVLMFIPIRQSVIIPAEVLPDDPFFVRAPMDGVIDRLLVRPNQTVEAGAALLTLDESALRARHEVARKVLDAAREEFRQSAQIAVTDDRGRLEMALRRGVLEEKSIELDYLTEQLGRVQIRAPRAGVVVFSDADQWLGRAVVQGERILLLADPAKVELVVRLPVGERFDVAEGTGVTLYPNASPLSSYDAKVKQVAYSAELDREGLWTYRIQAEFDPDQPVPRIGTTGSARIRGNWVPLSFFALRRPLTVLRQTLGI</sequence>
<dbReference type="SUPFAM" id="SSF111369">
    <property type="entry name" value="HlyD-like secretion proteins"/>
    <property type="match status" value="1"/>
</dbReference>
<keyword evidence="2" id="KW-0175">Coiled coil</keyword>
<dbReference type="Gene3D" id="3.30.450.40">
    <property type="match status" value="1"/>
</dbReference>
<dbReference type="InterPro" id="IPR029016">
    <property type="entry name" value="GAF-like_dom_sf"/>
</dbReference>
<dbReference type="PANTHER" id="PTHR32347:SF23">
    <property type="entry name" value="BLL5650 PROTEIN"/>
    <property type="match status" value="1"/>
</dbReference>
<proteinExistence type="predicted"/>